<proteinExistence type="predicted"/>
<reference evidence="2" key="1">
    <citation type="submission" date="2020-05" db="UniProtKB">
        <authorList>
            <consortium name="EnsemblMetazoa"/>
        </authorList>
    </citation>
    <scope>IDENTIFICATION</scope>
    <source>
        <strain evidence="2">TTRI</strain>
    </source>
</reference>
<dbReference type="AlphaFoldDB" id="A0A1A9VT37"/>
<evidence type="ECO:0000313" key="3">
    <source>
        <dbReference type="Proteomes" id="UP000078200"/>
    </source>
</evidence>
<protein>
    <submittedName>
        <fullName evidence="2">Uncharacterized protein</fullName>
    </submittedName>
</protein>
<accession>A0A1A9VT37</accession>
<evidence type="ECO:0000313" key="2">
    <source>
        <dbReference type="EnsemblMetazoa" id="GAUT046625-PA"/>
    </source>
</evidence>
<feature type="region of interest" description="Disordered" evidence="1">
    <location>
        <begin position="86"/>
        <end position="124"/>
    </location>
</feature>
<sequence length="151" mass="16483">MNSILFLISIKATANQGAVECSFVLKSLPLCLTAIQLLTGSQGQIESKKRSKKHQGNEIQTKGTAMSFGFRKNLNTTPKKLKKLIKGETKSSKKQDKCNNFCEDESATDGTGNGERLTTAMGKTETIVNNPAVSRDDNGNAVKYVEPYSYN</sequence>
<feature type="compositionally biased region" description="Basic and acidic residues" evidence="1">
    <location>
        <begin position="86"/>
        <end position="97"/>
    </location>
</feature>
<evidence type="ECO:0000256" key="1">
    <source>
        <dbReference type="SAM" id="MobiDB-lite"/>
    </source>
</evidence>
<name>A0A1A9VT37_GLOAU</name>
<dbReference type="Proteomes" id="UP000078200">
    <property type="component" value="Unassembled WGS sequence"/>
</dbReference>
<keyword evidence="3" id="KW-1185">Reference proteome</keyword>
<organism evidence="2 3">
    <name type="scientific">Glossina austeni</name>
    <name type="common">Savannah tsetse fly</name>
    <dbReference type="NCBI Taxonomy" id="7395"/>
    <lineage>
        <taxon>Eukaryota</taxon>
        <taxon>Metazoa</taxon>
        <taxon>Ecdysozoa</taxon>
        <taxon>Arthropoda</taxon>
        <taxon>Hexapoda</taxon>
        <taxon>Insecta</taxon>
        <taxon>Pterygota</taxon>
        <taxon>Neoptera</taxon>
        <taxon>Endopterygota</taxon>
        <taxon>Diptera</taxon>
        <taxon>Brachycera</taxon>
        <taxon>Muscomorpha</taxon>
        <taxon>Hippoboscoidea</taxon>
        <taxon>Glossinidae</taxon>
        <taxon>Glossina</taxon>
    </lineage>
</organism>
<dbReference type="VEuPathDB" id="VectorBase:GAUT046625"/>
<dbReference type="EnsemblMetazoa" id="GAUT046625-RA">
    <property type="protein sequence ID" value="GAUT046625-PA"/>
    <property type="gene ID" value="GAUT046625"/>
</dbReference>